<dbReference type="OrthoDB" id="10363869at2759"/>
<name>A0A6G1LPF8_9PEZI</name>
<dbReference type="EMBL" id="ML995808">
    <property type="protein sequence ID" value="KAF2774530.1"/>
    <property type="molecule type" value="Genomic_DNA"/>
</dbReference>
<gene>
    <name evidence="1" type="ORF">EJ03DRAFT_370588</name>
</gene>
<dbReference type="AlphaFoldDB" id="A0A6G1LPF8"/>
<sequence>MNNSSTSTLLSLDYCARAVQPAQPFTITTAASNQILRCVHTLLVRHEKHTNGMQILGHKGYIEAPKSVGEQHQDSFTSQQDIARKKVYIIIYIRPNIPTLEAANRDLGVIQGSLPLHVDGVKFIGGTVPLVSGAGGFVKLAAVYEGDPFEVWEGVRDATVVPRWRVGADEQLERAGYAKRGARMEVVEGRGEVEGEGVRMRWDILGAVGRGRL</sequence>
<evidence type="ECO:0000313" key="1">
    <source>
        <dbReference type="EMBL" id="KAF2774530.1"/>
    </source>
</evidence>
<keyword evidence="2" id="KW-1185">Reference proteome</keyword>
<dbReference type="Proteomes" id="UP000799436">
    <property type="component" value="Unassembled WGS sequence"/>
</dbReference>
<organism evidence="1 2">
    <name type="scientific">Teratosphaeria nubilosa</name>
    <dbReference type="NCBI Taxonomy" id="161662"/>
    <lineage>
        <taxon>Eukaryota</taxon>
        <taxon>Fungi</taxon>
        <taxon>Dikarya</taxon>
        <taxon>Ascomycota</taxon>
        <taxon>Pezizomycotina</taxon>
        <taxon>Dothideomycetes</taxon>
        <taxon>Dothideomycetidae</taxon>
        <taxon>Mycosphaerellales</taxon>
        <taxon>Teratosphaeriaceae</taxon>
        <taxon>Teratosphaeria</taxon>
    </lineage>
</organism>
<proteinExistence type="predicted"/>
<reference evidence="1" key="1">
    <citation type="journal article" date="2020" name="Stud. Mycol.">
        <title>101 Dothideomycetes genomes: a test case for predicting lifestyles and emergence of pathogens.</title>
        <authorList>
            <person name="Haridas S."/>
            <person name="Albert R."/>
            <person name="Binder M."/>
            <person name="Bloem J."/>
            <person name="Labutti K."/>
            <person name="Salamov A."/>
            <person name="Andreopoulos B."/>
            <person name="Baker S."/>
            <person name="Barry K."/>
            <person name="Bills G."/>
            <person name="Bluhm B."/>
            <person name="Cannon C."/>
            <person name="Castanera R."/>
            <person name="Culley D."/>
            <person name="Daum C."/>
            <person name="Ezra D."/>
            <person name="Gonzalez J."/>
            <person name="Henrissat B."/>
            <person name="Kuo A."/>
            <person name="Liang C."/>
            <person name="Lipzen A."/>
            <person name="Lutzoni F."/>
            <person name="Magnuson J."/>
            <person name="Mondo S."/>
            <person name="Nolan M."/>
            <person name="Ohm R."/>
            <person name="Pangilinan J."/>
            <person name="Park H.-J."/>
            <person name="Ramirez L."/>
            <person name="Alfaro M."/>
            <person name="Sun H."/>
            <person name="Tritt A."/>
            <person name="Yoshinaga Y."/>
            <person name="Zwiers L.-H."/>
            <person name="Turgeon B."/>
            <person name="Goodwin S."/>
            <person name="Spatafora J."/>
            <person name="Crous P."/>
            <person name="Grigoriev I."/>
        </authorList>
    </citation>
    <scope>NUCLEOTIDE SEQUENCE</scope>
    <source>
        <strain evidence="1">CBS 116005</strain>
    </source>
</reference>
<evidence type="ECO:0000313" key="2">
    <source>
        <dbReference type="Proteomes" id="UP000799436"/>
    </source>
</evidence>
<accession>A0A6G1LPF8</accession>
<protein>
    <submittedName>
        <fullName evidence="1">Uncharacterized protein</fullName>
    </submittedName>
</protein>